<comment type="caution">
    <text evidence="2">The sequence shown here is derived from an EMBL/GenBank/DDBJ whole genome shotgun (WGS) entry which is preliminary data.</text>
</comment>
<keyword evidence="3" id="KW-1185">Reference proteome</keyword>
<reference evidence="2 3" key="1">
    <citation type="journal article" date="2024" name="bioRxiv">
        <title>A reference genome for Trichogramma kaykai: A tiny desert-dwelling parasitoid wasp with competing sex-ratio distorters.</title>
        <authorList>
            <person name="Culotta J."/>
            <person name="Lindsey A.R."/>
        </authorList>
    </citation>
    <scope>NUCLEOTIDE SEQUENCE [LARGE SCALE GENOMIC DNA]</scope>
    <source>
        <strain evidence="2 3">KSX58</strain>
    </source>
</reference>
<protein>
    <submittedName>
        <fullName evidence="2">Uncharacterized protein</fullName>
    </submittedName>
</protein>
<organism evidence="2 3">
    <name type="scientific">Trichogramma kaykai</name>
    <dbReference type="NCBI Taxonomy" id="54128"/>
    <lineage>
        <taxon>Eukaryota</taxon>
        <taxon>Metazoa</taxon>
        <taxon>Ecdysozoa</taxon>
        <taxon>Arthropoda</taxon>
        <taxon>Hexapoda</taxon>
        <taxon>Insecta</taxon>
        <taxon>Pterygota</taxon>
        <taxon>Neoptera</taxon>
        <taxon>Endopterygota</taxon>
        <taxon>Hymenoptera</taxon>
        <taxon>Apocrita</taxon>
        <taxon>Proctotrupomorpha</taxon>
        <taxon>Chalcidoidea</taxon>
        <taxon>Trichogrammatidae</taxon>
        <taxon>Trichogramma</taxon>
    </lineage>
</organism>
<dbReference type="Proteomes" id="UP001627154">
    <property type="component" value="Unassembled WGS sequence"/>
</dbReference>
<dbReference type="AlphaFoldDB" id="A0ABD2XLG6"/>
<sequence length="123" mass="14169">MIRIYTKRDSTKLQLAFTEPLVIIDVGPSDTYTVKKLNENNGNYITTAHVSQLKIWKNTSLNNECFDEQQCESDEVCSNNDNDEIFVSADESSFSKNTGNQENKNEKSTRKRNKPKYLNDYVC</sequence>
<feature type="compositionally biased region" description="Polar residues" evidence="1">
    <location>
        <begin position="90"/>
        <end position="102"/>
    </location>
</feature>
<dbReference type="EMBL" id="JBJJXI010000020">
    <property type="protein sequence ID" value="KAL3405672.1"/>
    <property type="molecule type" value="Genomic_DNA"/>
</dbReference>
<evidence type="ECO:0000313" key="3">
    <source>
        <dbReference type="Proteomes" id="UP001627154"/>
    </source>
</evidence>
<evidence type="ECO:0000313" key="2">
    <source>
        <dbReference type="EMBL" id="KAL3405672.1"/>
    </source>
</evidence>
<proteinExistence type="predicted"/>
<evidence type="ECO:0000256" key="1">
    <source>
        <dbReference type="SAM" id="MobiDB-lite"/>
    </source>
</evidence>
<accession>A0ABD2XLG6</accession>
<feature type="region of interest" description="Disordered" evidence="1">
    <location>
        <begin position="88"/>
        <end position="114"/>
    </location>
</feature>
<name>A0ABD2XLG6_9HYME</name>
<gene>
    <name evidence="2" type="ORF">TKK_002034</name>
</gene>